<gene>
    <name evidence="3" type="ORF">H8876_09975</name>
</gene>
<feature type="region of interest" description="Disordered" evidence="1">
    <location>
        <begin position="29"/>
        <end position="67"/>
    </location>
</feature>
<proteinExistence type="predicted"/>
<protein>
    <submittedName>
        <fullName evidence="3">Uncharacterized protein</fullName>
    </submittedName>
</protein>
<dbReference type="RefSeq" id="WP_249287624.1">
    <property type="nucleotide sequence ID" value="NZ_JACRWC010000116.1"/>
</dbReference>
<dbReference type="Proteomes" id="UP000644115">
    <property type="component" value="Unassembled WGS sequence"/>
</dbReference>
<evidence type="ECO:0000313" key="3">
    <source>
        <dbReference type="EMBL" id="MBC6000327.1"/>
    </source>
</evidence>
<sequence length="99" mass="10266">MIDSTNDTKWYSYVAIDSTGNYAVSNPIWVSAEGGTPEPGGDSTKPGGQGSMDNGSADKAKSKGSNTGDNTHLLLLILLMTAAATGATIMVIHKKRHNG</sequence>
<accession>A0A923NEN6</accession>
<keyword evidence="2" id="KW-0812">Transmembrane</keyword>
<keyword evidence="4" id="KW-1185">Reference proteome</keyword>
<keyword evidence="2" id="KW-0472">Membrane</keyword>
<evidence type="ECO:0000256" key="1">
    <source>
        <dbReference type="SAM" id="MobiDB-lite"/>
    </source>
</evidence>
<dbReference type="EMBL" id="JACRWC010000116">
    <property type="protein sequence ID" value="MBC6000327.1"/>
    <property type="molecule type" value="Genomic_DNA"/>
</dbReference>
<keyword evidence="2" id="KW-1133">Transmembrane helix</keyword>
<organism evidence="3 4">
    <name type="scientific">Lentihominibacter faecis</name>
    <dbReference type="NCBI Taxonomy" id="2764712"/>
    <lineage>
        <taxon>Bacteria</taxon>
        <taxon>Bacillati</taxon>
        <taxon>Bacillota</taxon>
        <taxon>Clostridia</taxon>
        <taxon>Peptostreptococcales</taxon>
        <taxon>Anaerovoracaceae</taxon>
        <taxon>Lentihominibacter</taxon>
    </lineage>
</organism>
<feature type="transmembrane region" description="Helical" evidence="2">
    <location>
        <begin position="73"/>
        <end position="92"/>
    </location>
</feature>
<reference evidence="3" key="1">
    <citation type="submission" date="2020-08" db="EMBL/GenBank/DDBJ databases">
        <authorList>
            <person name="Liu C."/>
            <person name="Sun Q."/>
        </authorList>
    </citation>
    <scope>NUCLEOTIDE SEQUENCE</scope>
    <source>
        <strain evidence="3">BX16</strain>
    </source>
</reference>
<name>A0A923NEN6_9FIRM</name>
<evidence type="ECO:0000256" key="2">
    <source>
        <dbReference type="SAM" id="Phobius"/>
    </source>
</evidence>
<comment type="caution">
    <text evidence="3">The sequence shown here is derived from an EMBL/GenBank/DDBJ whole genome shotgun (WGS) entry which is preliminary data.</text>
</comment>
<dbReference type="AlphaFoldDB" id="A0A923NEN6"/>
<evidence type="ECO:0000313" key="4">
    <source>
        <dbReference type="Proteomes" id="UP000644115"/>
    </source>
</evidence>